<dbReference type="GO" id="GO:0005886">
    <property type="term" value="C:plasma membrane"/>
    <property type="evidence" value="ECO:0007669"/>
    <property type="project" value="UniProtKB-SubCell"/>
</dbReference>
<feature type="region of interest" description="Disordered" evidence="8">
    <location>
        <begin position="92"/>
        <end position="131"/>
    </location>
</feature>
<evidence type="ECO:0000313" key="10">
    <source>
        <dbReference type="Proteomes" id="UP001346149"/>
    </source>
</evidence>
<feature type="compositionally biased region" description="Polar residues" evidence="8">
    <location>
        <begin position="272"/>
        <end position="281"/>
    </location>
</feature>
<feature type="region of interest" description="Disordered" evidence="8">
    <location>
        <begin position="245"/>
        <end position="281"/>
    </location>
</feature>
<dbReference type="Proteomes" id="UP001346149">
    <property type="component" value="Unassembled WGS sequence"/>
</dbReference>
<accession>A0AAN7R2G5</accession>
<evidence type="ECO:0000313" key="9">
    <source>
        <dbReference type="EMBL" id="KAK4789859.1"/>
    </source>
</evidence>
<reference evidence="9 10" key="1">
    <citation type="journal article" date="2023" name="Hortic Res">
        <title>Pangenome of water caltrop reveals structural variations and asymmetric subgenome divergence after allopolyploidization.</title>
        <authorList>
            <person name="Zhang X."/>
            <person name="Chen Y."/>
            <person name="Wang L."/>
            <person name="Yuan Y."/>
            <person name="Fang M."/>
            <person name="Shi L."/>
            <person name="Lu R."/>
            <person name="Comes H.P."/>
            <person name="Ma Y."/>
            <person name="Chen Y."/>
            <person name="Huang G."/>
            <person name="Zhou Y."/>
            <person name="Zheng Z."/>
            <person name="Qiu Y."/>
        </authorList>
    </citation>
    <scope>NUCLEOTIDE SEQUENCE [LARGE SCALE GENOMIC DNA]</scope>
    <source>
        <strain evidence="9">F231</strain>
    </source>
</reference>
<comment type="subcellular location">
    <subcellularLocation>
        <location evidence="2">Cell membrane</location>
    </subcellularLocation>
</comment>
<dbReference type="AlphaFoldDB" id="A0AAN7R2G5"/>
<evidence type="ECO:0000256" key="7">
    <source>
        <dbReference type="ARBA" id="ARBA00023294"/>
    </source>
</evidence>
<proteinExistence type="inferred from homology"/>
<dbReference type="InterPro" id="IPR039621">
    <property type="entry name" value="BG1-like"/>
</dbReference>
<keyword evidence="10" id="KW-1185">Reference proteome</keyword>
<keyword evidence="4" id="KW-0813">Transport</keyword>
<name>A0AAN7R2G5_TRANT</name>
<dbReference type="PANTHER" id="PTHR33541">
    <property type="entry name" value="PROTEIN BIG GRAIN 1-LIKE A-RELATED"/>
    <property type="match status" value="1"/>
</dbReference>
<dbReference type="PANTHER" id="PTHR33541:SF28">
    <property type="entry name" value="PROTEIN BIG GRAIN 1-LIKE A"/>
    <property type="match status" value="1"/>
</dbReference>
<keyword evidence="6" id="KW-0472">Membrane</keyword>
<gene>
    <name evidence="9" type="ORF">SAY86_017163</name>
</gene>
<evidence type="ECO:0008006" key="11">
    <source>
        <dbReference type="Google" id="ProtNLM"/>
    </source>
</evidence>
<keyword evidence="5" id="KW-1003">Cell membrane</keyword>
<feature type="compositionally biased region" description="Low complexity" evidence="8">
    <location>
        <begin position="248"/>
        <end position="271"/>
    </location>
</feature>
<evidence type="ECO:0000256" key="6">
    <source>
        <dbReference type="ARBA" id="ARBA00023136"/>
    </source>
</evidence>
<dbReference type="EMBL" id="JAXQNO010000010">
    <property type="protein sequence ID" value="KAK4789859.1"/>
    <property type="molecule type" value="Genomic_DNA"/>
</dbReference>
<evidence type="ECO:0000256" key="3">
    <source>
        <dbReference type="ARBA" id="ARBA00010067"/>
    </source>
</evidence>
<feature type="region of interest" description="Disordered" evidence="8">
    <location>
        <begin position="31"/>
        <end position="55"/>
    </location>
</feature>
<evidence type="ECO:0000256" key="2">
    <source>
        <dbReference type="ARBA" id="ARBA00004236"/>
    </source>
</evidence>
<evidence type="ECO:0000256" key="8">
    <source>
        <dbReference type="SAM" id="MobiDB-lite"/>
    </source>
</evidence>
<evidence type="ECO:0000256" key="4">
    <source>
        <dbReference type="ARBA" id="ARBA00022448"/>
    </source>
</evidence>
<dbReference type="GO" id="GO:0009734">
    <property type="term" value="P:auxin-activated signaling pathway"/>
    <property type="evidence" value="ECO:0007669"/>
    <property type="project" value="UniProtKB-KW"/>
</dbReference>
<organism evidence="9 10">
    <name type="scientific">Trapa natans</name>
    <name type="common">Water chestnut</name>
    <dbReference type="NCBI Taxonomy" id="22666"/>
    <lineage>
        <taxon>Eukaryota</taxon>
        <taxon>Viridiplantae</taxon>
        <taxon>Streptophyta</taxon>
        <taxon>Embryophyta</taxon>
        <taxon>Tracheophyta</taxon>
        <taxon>Spermatophyta</taxon>
        <taxon>Magnoliopsida</taxon>
        <taxon>eudicotyledons</taxon>
        <taxon>Gunneridae</taxon>
        <taxon>Pentapetalae</taxon>
        <taxon>rosids</taxon>
        <taxon>malvids</taxon>
        <taxon>Myrtales</taxon>
        <taxon>Lythraceae</taxon>
        <taxon>Trapa</taxon>
    </lineage>
</organism>
<comment type="similarity">
    <text evidence="3">Belongs to the BIG GRAIN 1 (BG1) plant protein family.</text>
</comment>
<keyword evidence="7" id="KW-0927">Auxin signaling pathway</keyword>
<protein>
    <recommendedName>
        <fullName evidence="11">Protein BIG GRAIN 1-like B</fullName>
    </recommendedName>
</protein>
<sequence length="393" mass="43544">MRDHHHQNCPSFSSTLLDAIYRSIDDEGIRDQPHQQHRQQQFHCQLGKSGADNGHRVEAHGIKKSWMDKRHNEMATARRCSVAYTGRSLRSFCNSRSSSSETSSNRGGWFSPLDSDNYSSRSESKSRAPSACYSMNNLKPIRTSISGDRLARPPRTISLHGENYDLQVHQVVRPNNLHKQGGGGAVKAKSKALKIFEDFKRMNGSNRKHPVSPGAKLASFLNALFSAKKAKYLSAYKAHFSGGRVPESGYSSTCSSASSSSRSCMSNTPSSRGKSTGTGTETSVRFCPVNVTVGKDLWAAGGHKSRHLVDRHQQSNSMKKYPRTQENQELFHVSEDQEDKEEDDGVSCESSDLFELENLSRIGIGGGYKYNKELPVYETTSLDTNRAIANGLM</sequence>
<evidence type="ECO:0000256" key="1">
    <source>
        <dbReference type="ARBA" id="ARBA00002281"/>
    </source>
</evidence>
<evidence type="ECO:0000256" key="5">
    <source>
        <dbReference type="ARBA" id="ARBA00022475"/>
    </source>
</evidence>
<feature type="compositionally biased region" description="Low complexity" evidence="8">
    <location>
        <begin position="92"/>
        <end position="106"/>
    </location>
</feature>
<comment type="caution">
    <text evidence="9">The sequence shown here is derived from an EMBL/GenBank/DDBJ whole genome shotgun (WGS) entry which is preliminary data.</text>
</comment>
<comment type="function">
    <text evidence="1">Involved in auxin transport. Regulator of the auxin signaling pathway.</text>
</comment>